<dbReference type="PANTHER" id="PTHR10680:SF14">
    <property type="entry name" value="PEPTIDYL-GLYCINE ALPHA-AMIDATING MONOOXYGENASE"/>
    <property type="match status" value="1"/>
</dbReference>
<dbReference type="SUPFAM" id="SSF101898">
    <property type="entry name" value="NHL repeat"/>
    <property type="match status" value="1"/>
</dbReference>
<dbReference type="InterPro" id="IPR011042">
    <property type="entry name" value="6-blade_b-propeller_TolB-like"/>
</dbReference>
<evidence type="ECO:0000313" key="4">
    <source>
        <dbReference type="Proteomes" id="UP000585050"/>
    </source>
</evidence>
<dbReference type="Proteomes" id="UP000585050">
    <property type="component" value="Unassembled WGS sequence"/>
</dbReference>
<reference evidence="3 4" key="1">
    <citation type="submission" date="2020-04" db="EMBL/GenBank/DDBJ databases">
        <title>Flammeovirga sp. SR4, a novel species isolated from seawater.</title>
        <authorList>
            <person name="Wang X."/>
        </authorList>
    </citation>
    <scope>NUCLEOTIDE SEQUENCE [LARGE SCALE GENOMIC DNA]</scope>
    <source>
        <strain evidence="3 4">SR4</strain>
    </source>
</reference>
<keyword evidence="1" id="KW-0732">Signal</keyword>
<name>A0A7X8SGE9_9BACT</name>
<dbReference type="GO" id="GO:0005576">
    <property type="term" value="C:extracellular region"/>
    <property type="evidence" value="ECO:0007669"/>
    <property type="project" value="TreeGrafter"/>
</dbReference>
<evidence type="ECO:0000313" key="3">
    <source>
        <dbReference type="EMBL" id="NLR89714.1"/>
    </source>
</evidence>
<protein>
    <submittedName>
        <fullName evidence="3">6-bladed beta-propeller</fullName>
    </submittedName>
</protein>
<evidence type="ECO:0000256" key="1">
    <source>
        <dbReference type="ARBA" id="ARBA00022729"/>
    </source>
</evidence>
<dbReference type="PANTHER" id="PTHR10680">
    <property type="entry name" value="PEPTIDYL-GLYCINE ALPHA-AMIDATING MONOOXYGENASE"/>
    <property type="match status" value="1"/>
</dbReference>
<dbReference type="EMBL" id="JABAIL010000001">
    <property type="protein sequence ID" value="NLR89714.1"/>
    <property type="molecule type" value="Genomic_DNA"/>
</dbReference>
<gene>
    <name evidence="3" type="ORF">HGP29_00785</name>
</gene>
<keyword evidence="2" id="KW-0325">Glycoprotein</keyword>
<dbReference type="AlphaFoldDB" id="A0A7X8SGE9"/>
<evidence type="ECO:0000256" key="2">
    <source>
        <dbReference type="ARBA" id="ARBA00023180"/>
    </source>
</evidence>
<accession>A0A7X8SGE9</accession>
<comment type="caution">
    <text evidence="3">The sequence shown here is derived from an EMBL/GenBank/DDBJ whole genome shotgun (WGS) entry which is preliminary data.</text>
</comment>
<sequence length="360" mass="40730">MKKTSLLLSGVISTPSLAFQPSFKKDEIIGHGDYQYKIHRDWAKISSVRNPILNCHEMVMDSKGRLIMIGDHTDNNILIFDKSGKLLDFWGTAYPGGHGLTLSEEGGEDFLYITDSGWYLDKKGQWIKHNGRVSKTTMDGQVIFDIGHPQTIGIYKPGEHFCPTEVAIGPNGDIYVADGYGKDLIIQYNQYGQYKRHWGGHDNKNNNYNLFNAHGVSIDYRDPNQTLVVCSSRNESTFKFYTLEGEFVKKIKLPNMYMCRAVFDDNNLYAGVCWSSPTNEDGYDWTKHTGFVTILENDKVVSNPGGTAPKYDDNGELLPSYQLAHQPILHGHDVCIDEDKNLYICQWNAGNTPPLKLERI</sequence>
<keyword evidence="4" id="KW-1185">Reference proteome</keyword>
<proteinExistence type="predicted"/>
<dbReference type="Gene3D" id="2.120.10.30">
    <property type="entry name" value="TolB, C-terminal domain"/>
    <property type="match status" value="1"/>
</dbReference>
<organism evidence="3 4">
    <name type="scientific">Flammeovirga agarivorans</name>
    <dbReference type="NCBI Taxonomy" id="2726742"/>
    <lineage>
        <taxon>Bacteria</taxon>
        <taxon>Pseudomonadati</taxon>
        <taxon>Bacteroidota</taxon>
        <taxon>Cytophagia</taxon>
        <taxon>Cytophagales</taxon>
        <taxon>Flammeovirgaceae</taxon>
        <taxon>Flammeovirga</taxon>
    </lineage>
</organism>